<evidence type="ECO:0000313" key="1">
    <source>
        <dbReference type="EMBL" id="KAK4027858.1"/>
    </source>
</evidence>
<sequence>MRLPTSPGTSWYHLDGVETLTEGIAEFSTPQPPSVNLSILNLFPKKEFINVIVIVIADARQSPALSGKGGPICFEVY</sequence>
<gene>
    <name evidence="1" type="ORF">OUZ56_016999</name>
</gene>
<accession>A0ABR0ARW0</accession>
<organism evidence="1 2">
    <name type="scientific">Daphnia magna</name>
    <dbReference type="NCBI Taxonomy" id="35525"/>
    <lineage>
        <taxon>Eukaryota</taxon>
        <taxon>Metazoa</taxon>
        <taxon>Ecdysozoa</taxon>
        <taxon>Arthropoda</taxon>
        <taxon>Crustacea</taxon>
        <taxon>Branchiopoda</taxon>
        <taxon>Diplostraca</taxon>
        <taxon>Cladocera</taxon>
        <taxon>Anomopoda</taxon>
        <taxon>Daphniidae</taxon>
        <taxon>Daphnia</taxon>
    </lineage>
</organism>
<dbReference type="EMBL" id="JAOYFB010000038">
    <property type="protein sequence ID" value="KAK4027858.1"/>
    <property type="molecule type" value="Genomic_DNA"/>
</dbReference>
<proteinExistence type="predicted"/>
<dbReference type="Proteomes" id="UP001234178">
    <property type="component" value="Unassembled WGS sequence"/>
</dbReference>
<name>A0ABR0ARW0_9CRUS</name>
<keyword evidence="2" id="KW-1185">Reference proteome</keyword>
<evidence type="ECO:0000313" key="2">
    <source>
        <dbReference type="Proteomes" id="UP001234178"/>
    </source>
</evidence>
<protein>
    <submittedName>
        <fullName evidence="1">Uncharacterized protein</fullName>
    </submittedName>
</protein>
<comment type="caution">
    <text evidence="1">The sequence shown here is derived from an EMBL/GenBank/DDBJ whole genome shotgun (WGS) entry which is preliminary data.</text>
</comment>
<reference evidence="1 2" key="1">
    <citation type="journal article" date="2023" name="Nucleic Acids Res.">
        <title>The hologenome of Daphnia magna reveals possible DNA methylation and microbiome-mediated evolution of the host genome.</title>
        <authorList>
            <person name="Chaturvedi A."/>
            <person name="Li X."/>
            <person name="Dhandapani V."/>
            <person name="Marshall H."/>
            <person name="Kissane S."/>
            <person name="Cuenca-Cambronero M."/>
            <person name="Asole G."/>
            <person name="Calvet F."/>
            <person name="Ruiz-Romero M."/>
            <person name="Marangio P."/>
            <person name="Guigo R."/>
            <person name="Rago D."/>
            <person name="Mirbahai L."/>
            <person name="Eastwood N."/>
            <person name="Colbourne J.K."/>
            <person name="Zhou J."/>
            <person name="Mallon E."/>
            <person name="Orsini L."/>
        </authorList>
    </citation>
    <scope>NUCLEOTIDE SEQUENCE [LARGE SCALE GENOMIC DNA]</scope>
    <source>
        <strain evidence="1">LRV0_1</strain>
    </source>
</reference>